<comment type="caution">
    <text evidence="2">The sequence shown here is derived from an EMBL/GenBank/DDBJ whole genome shotgun (WGS) entry which is preliminary data.</text>
</comment>
<sequence length="110" mass="12305">MAAAERKCKFFWIVVSNAGAGGVPVGIAVARQRLQHQETSTSMRNVSLSHHTSHHASYHHFQPDNLGKFSFFYFFPSLIYVFARNLRKSGGKVRIARAPISCPNLTETLT</sequence>
<reference evidence="2" key="1">
    <citation type="submission" date="2021-10" db="EMBL/GenBank/DDBJ databases">
        <title>Melipona bicolor Genome sequencing and assembly.</title>
        <authorList>
            <person name="Araujo N.S."/>
            <person name="Arias M.C."/>
        </authorList>
    </citation>
    <scope>NUCLEOTIDE SEQUENCE</scope>
    <source>
        <strain evidence="2">USP_2M_L1-L4_2017</strain>
        <tissue evidence="2">Whole body</tissue>
    </source>
</reference>
<dbReference type="AlphaFoldDB" id="A0AA40KG31"/>
<evidence type="ECO:0000313" key="3">
    <source>
        <dbReference type="Proteomes" id="UP001177670"/>
    </source>
</evidence>
<accession>A0AA40KG31</accession>
<protein>
    <submittedName>
        <fullName evidence="2">Uncharacterized protein</fullName>
    </submittedName>
</protein>
<keyword evidence="1" id="KW-1133">Transmembrane helix</keyword>
<keyword evidence="3" id="KW-1185">Reference proteome</keyword>
<keyword evidence="1" id="KW-0472">Membrane</keyword>
<dbReference type="Proteomes" id="UP001177670">
    <property type="component" value="Unassembled WGS sequence"/>
</dbReference>
<name>A0AA40KG31_9HYME</name>
<proteinExistence type="predicted"/>
<keyword evidence="1" id="KW-0812">Transmembrane</keyword>
<feature type="transmembrane region" description="Helical" evidence="1">
    <location>
        <begin position="66"/>
        <end position="83"/>
    </location>
</feature>
<gene>
    <name evidence="2" type="ORF">K0M31_013808</name>
</gene>
<evidence type="ECO:0000313" key="2">
    <source>
        <dbReference type="EMBL" id="KAK1119036.1"/>
    </source>
</evidence>
<evidence type="ECO:0000256" key="1">
    <source>
        <dbReference type="SAM" id="Phobius"/>
    </source>
</evidence>
<organism evidence="2 3">
    <name type="scientific">Melipona bicolor</name>
    <dbReference type="NCBI Taxonomy" id="60889"/>
    <lineage>
        <taxon>Eukaryota</taxon>
        <taxon>Metazoa</taxon>
        <taxon>Ecdysozoa</taxon>
        <taxon>Arthropoda</taxon>
        <taxon>Hexapoda</taxon>
        <taxon>Insecta</taxon>
        <taxon>Pterygota</taxon>
        <taxon>Neoptera</taxon>
        <taxon>Endopterygota</taxon>
        <taxon>Hymenoptera</taxon>
        <taxon>Apocrita</taxon>
        <taxon>Aculeata</taxon>
        <taxon>Apoidea</taxon>
        <taxon>Anthophila</taxon>
        <taxon>Apidae</taxon>
        <taxon>Melipona</taxon>
    </lineage>
</organism>
<dbReference type="EMBL" id="JAHYIQ010000039">
    <property type="protein sequence ID" value="KAK1119036.1"/>
    <property type="molecule type" value="Genomic_DNA"/>
</dbReference>